<dbReference type="EMBL" id="CP003156">
    <property type="protein sequence ID" value="AEV32320.1"/>
    <property type="molecule type" value="Genomic_DNA"/>
</dbReference>
<protein>
    <submittedName>
        <fullName evidence="1">Uncharacterized protein</fullName>
    </submittedName>
</protein>
<dbReference type="Pfam" id="PF19265">
    <property type="entry name" value="DUF5908"/>
    <property type="match status" value="1"/>
</dbReference>
<evidence type="ECO:0000313" key="1">
    <source>
        <dbReference type="EMBL" id="AEV32320.1"/>
    </source>
</evidence>
<dbReference type="KEGG" id="oho:Oweho_1321"/>
<dbReference type="AlphaFoldDB" id="G8R6Y5"/>
<dbReference type="Proteomes" id="UP000005631">
    <property type="component" value="Chromosome"/>
</dbReference>
<organism evidence="1 2">
    <name type="scientific">Owenweeksia hongkongensis (strain DSM 17368 / CIP 108786 / JCM 12287 / NRRL B-23963 / UST20020801)</name>
    <dbReference type="NCBI Taxonomy" id="926562"/>
    <lineage>
        <taxon>Bacteria</taxon>
        <taxon>Pseudomonadati</taxon>
        <taxon>Bacteroidota</taxon>
        <taxon>Flavobacteriia</taxon>
        <taxon>Flavobacteriales</taxon>
        <taxon>Owenweeksiaceae</taxon>
        <taxon>Owenweeksia</taxon>
    </lineage>
</organism>
<reference evidence="1 2" key="1">
    <citation type="journal article" date="2012" name="Stand. Genomic Sci.">
        <title>Genome sequence of the orange-pigmented seawater bacterium Owenweeksia hongkongensis type strain (UST20020801(T)).</title>
        <authorList>
            <person name="Riedel T."/>
            <person name="Held B."/>
            <person name="Nolan M."/>
            <person name="Lucas S."/>
            <person name="Lapidus A."/>
            <person name="Tice H."/>
            <person name="Del Rio T.G."/>
            <person name="Cheng J.F."/>
            <person name="Han C."/>
            <person name="Tapia R."/>
            <person name="Goodwin L.A."/>
            <person name="Pitluck S."/>
            <person name="Liolios K."/>
            <person name="Mavromatis K."/>
            <person name="Pagani I."/>
            <person name="Ivanova N."/>
            <person name="Mikhailova N."/>
            <person name="Pati A."/>
            <person name="Chen A."/>
            <person name="Palaniappan K."/>
            <person name="Rohde M."/>
            <person name="Tindall B.J."/>
            <person name="Detter J.C."/>
            <person name="Goker M."/>
            <person name="Woyke T."/>
            <person name="Bristow J."/>
            <person name="Eisen J.A."/>
            <person name="Markowitz V."/>
            <person name="Hugenholtz P."/>
            <person name="Klenk H.P."/>
            <person name="Kyrpides N.C."/>
        </authorList>
    </citation>
    <scope>NUCLEOTIDE SEQUENCE</scope>
    <source>
        <strain evidence="2">DSM 17368 / JCM 12287 / NRRL B-23963</strain>
    </source>
</reference>
<dbReference type="RefSeq" id="WP_014201676.1">
    <property type="nucleotide sequence ID" value="NC_016599.1"/>
</dbReference>
<dbReference type="HOGENOM" id="CLU_3082608_0_0_10"/>
<evidence type="ECO:0000313" key="2">
    <source>
        <dbReference type="Proteomes" id="UP000005631"/>
    </source>
</evidence>
<name>G8R6Y5_OWEHD</name>
<gene>
    <name evidence="1" type="ordered locus">Oweho_1321</name>
</gene>
<keyword evidence="2" id="KW-1185">Reference proteome</keyword>
<dbReference type="InterPro" id="IPR045459">
    <property type="entry name" value="DUF5908"/>
</dbReference>
<proteinExistence type="predicted"/>
<sequence length="52" mass="6220">MPIEIRELLIKVRVDDVTAPKVNALDIEKIKKEILRDCNREIKKQLNHRLDR</sequence>
<dbReference type="STRING" id="926562.Oweho_1321"/>
<accession>G8R6Y5</accession>